<gene>
    <name evidence="5" type="ORF">PYW07_011040</name>
</gene>
<evidence type="ECO:0000259" key="3">
    <source>
        <dbReference type="Pfam" id="PF12783"/>
    </source>
</evidence>
<evidence type="ECO:0000256" key="2">
    <source>
        <dbReference type="ARBA" id="ARBA00022927"/>
    </source>
</evidence>
<dbReference type="InterPro" id="IPR032629">
    <property type="entry name" value="DCB_dom"/>
</dbReference>
<evidence type="ECO:0000256" key="1">
    <source>
        <dbReference type="ARBA" id="ARBA00022448"/>
    </source>
</evidence>
<comment type="caution">
    <text evidence="5">The sequence shown here is derived from an EMBL/GenBank/DDBJ whole genome shotgun (WGS) entry which is preliminary data.</text>
</comment>
<accession>A0AAD7Y7D7</accession>
<proteinExistence type="predicted"/>
<evidence type="ECO:0008006" key="7">
    <source>
        <dbReference type="Google" id="ProtNLM"/>
    </source>
</evidence>
<protein>
    <recommendedName>
        <fullName evidence="7">Protein MON2 homolog</fullName>
    </recommendedName>
</protein>
<keyword evidence="2" id="KW-0653">Protein transport</keyword>
<dbReference type="InterPro" id="IPR032691">
    <property type="entry name" value="Mon2/Sec7/BIG1-like_HUS"/>
</dbReference>
<organism evidence="5 6">
    <name type="scientific">Mythimna separata</name>
    <name type="common">Oriental armyworm</name>
    <name type="synonym">Pseudaletia separata</name>
    <dbReference type="NCBI Taxonomy" id="271217"/>
    <lineage>
        <taxon>Eukaryota</taxon>
        <taxon>Metazoa</taxon>
        <taxon>Ecdysozoa</taxon>
        <taxon>Arthropoda</taxon>
        <taxon>Hexapoda</taxon>
        <taxon>Insecta</taxon>
        <taxon>Pterygota</taxon>
        <taxon>Neoptera</taxon>
        <taxon>Endopterygota</taxon>
        <taxon>Lepidoptera</taxon>
        <taxon>Glossata</taxon>
        <taxon>Ditrysia</taxon>
        <taxon>Noctuoidea</taxon>
        <taxon>Noctuidae</taxon>
        <taxon>Noctuinae</taxon>
        <taxon>Hadenini</taxon>
        <taxon>Mythimna</taxon>
    </lineage>
</organism>
<dbReference type="AlphaFoldDB" id="A0AAD7Y7D7"/>
<keyword evidence="1" id="KW-0813">Transport</keyword>
<dbReference type="Pfam" id="PF16213">
    <property type="entry name" value="DCB"/>
    <property type="match status" value="2"/>
</dbReference>
<dbReference type="GO" id="GO:0015031">
    <property type="term" value="P:protein transport"/>
    <property type="evidence" value="ECO:0007669"/>
    <property type="project" value="UniProtKB-KW"/>
</dbReference>
<dbReference type="EMBL" id="JARGEI010000030">
    <property type="protein sequence ID" value="KAJ8705213.1"/>
    <property type="molecule type" value="Genomic_DNA"/>
</dbReference>
<dbReference type="SUPFAM" id="SSF48371">
    <property type="entry name" value="ARM repeat"/>
    <property type="match status" value="1"/>
</dbReference>
<name>A0AAD7Y7D7_MYTSE</name>
<feature type="domain" description="Mon2/Sec7/BIG1-like dimerisation and cyclophilin-binding" evidence="4">
    <location>
        <begin position="240"/>
        <end position="283"/>
    </location>
</feature>
<reference evidence="5" key="1">
    <citation type="submission" date="2023-03" db="EMBL/GenBank/DDBJ databases">
        <title>Chromosome-level genomes of two armyworms, Mythimna separata and Mythimna loreyi, provide insights into the biosynthesis and reception of sex pheromones.</title>
        <authorList>
            <person name="Zhao H."/>
        </authorList>
    </citation>
    <scope>NUCLEOTIDE SEQUENCE</scope>
    <source>
        <strain evidence="5">BeijingLab</strain>
        <tissue evidence="5">Pupa</tissue>
    </source>
</reference>
<feature type="domain" description="Mon2/Sec7/BIG1-like dimerisation and cyclophilin-binding" evidence="4">
    <location>
        <begin position="15"/>
        <end position="187"/>
    </location>
</feature>
<evidence type="ECO:0000259" key="4">
    <source>
        <dbReference type="Pfam" id="PF16213"/>
    </source>
</evidence>
<evidence type="ECO:0000313" key="6">
    <source>
        <dbReference type="Proteomes" id="UP001231518"/>
    </source>
</evidence>
<dbReference type="InterPro" id="IPR016024">
    <property type="entry name" value="ARM-type_fold"/>
</dbReference>
<keyword evidence="6" id="KW-1185">Reference proteome</keyword>
<dbReference type="Proteomes" id="UP001231518">
    <property type="component" value="Chromosome 27"/>
</dbReference>
<feature type="domain" description="Mon2/Sec7/BIG1-like HUS" evidence="3">
    <location>
        <begin position="311"/>
        <end position="383"/>
    </location>
</feature>
<sequence length="525" mass="57597">MMAFVSAVTGDDCTKKFMDVLQNDFKTLSLETKKKYPQIREACDEAIEKLSLASNNPQASLYGVVNQILYPLVQGCESKDLKIIKFCLGTIQRLIAQQGIDAKGARHVVDCLYNLGQGGVLELKLLQTAALLMTTSDLVHGDTLARTMVMCMRMVSPSESRDVSTSHAAAATVRQLVALVFERALAEAEDNGDVMVSPSESRDVSTSHATAATVRQLVALVFERALAEAEGKIFKYFLPLHQTMVMCMRMVSPSESRDVSTSHAAAATVRQLVALVFERALAEAEGALKVNPADVRPQTNNKAPKDLKPCAVDAYLILQDIIQLINGDSAHWLVGISDVPKTFGLELLDTVLTDFSPIFFKIPEFRFLLKEHVCALIIRLFSPNVKYRAAFTALHIPGATTAGGAASPAAAERPHFPVTMRLLRLVSIIVHKYHSVLVTECEIFLSLTIKFLDPDKPMWQRALALEVLHKMTIQPNLLKAFCECYDMKPHATNIFQDIVNALGAYVQSLFVASNVNTAAGKCITT</sequence>
<evidence type="ECO:0000313" key="5">
    <source>
        <dbReference type="EMBL" id="KAJ8705213.1"/>
    </source>
</evidence>
<feature type="domain" description="Mon2/Sec7/BIG1-like HUS" evidence="3">
    <location>
        <begin position="411"/>
        <end position="494"/>
    </location>
</feature>
<dbReference type="Pfam" id="PF12783">
    <property type="entry name" value="Sec7-like_HUS"/>
    <property type="match status" value="2"/>
</dbReference>